<reference evidence="4" key="1">
    <citation type="journal article" date="2015" name="PLoS Genet.">
        <title>Genome Sequence and Transcriptome Analyses of Chrysochromulina tobin: Metabolic Tools for Enhanced Algal Fitness in the Prominent Order Prymnesiales (Haptophyceae).</title>
        <authorList>
            <person name="Hovde B.T."/>
            <person name="Deodato C.R."/>
            <person name="Hunsperger H.M."/>
            <person name="Ryken S.A."/>
            <person name="Yost W."/>
            <person name="Jha R.K."/>
            <person name="Patterson J."/>
            <person name="Monnat R.J. Jr."/>
            <person name="Barlow S.B."/>
            <person name="Starkenburg S.R."/>
            <person name="Cattolico R.A."/>
        </authorList>
    </citation>
    <scope>NUCLEOTIDE SEQUENCE</scope>
    <source>
        <strain evidence="4">CCMP291</strain>
    </source>
</reference>
<dbReference type="GO" id="GO:0007165">
    <property type="term" value="P:signal transduction"/>
    <property type="evidence" value="ECO:0007669"/>
    <property type="project" value="InterPro"/>
</dbReference>
<dbReference type="InterPro" id="IPR000157">
    <property type="entry name" value="TIR_dom"/>
</dbReference>
<dbReference type="InterPro" id="IPR035897">
    <property type="entry name" value="Toll_tir_struct_dom_sf"/>
</dbReference>
<name>A0A0M0J9S8_9EUKA</name>
<dbReference type="SUPFAM" id="SSF48371">
    <property type="entry name" value="ARM repeat"/>
    <property type="match status" value="3"/>
</dbReference>
<keyword evidence="4" id="KW-1185">Reference proteome</keyword>
<feature type="region of interest" description="Disordered" evidence="1">
    <location>
        <begin position="2710"/>
        <end position="2740"/>
    </location>
</feature>
<evidence type="ECO:0000313" key="4">
    <source>
        <dbReference type="Proteomes" id="UP000037460"/>
    </source>
</evidence>
<evidence type="ECO:0000259" key="2">
    <source>
        <dbReference type="Pfam" id="PF13676"/>
    </source>
</evidence>
<dbReference type="InterPro" id="IPR011989">
    <property type="entry name" value="ARM-like"/>
</dbReference>
<dbReference type="EMBL" id="JWZX01003200">
    <property type="protein sequence ID" value="KOO23359.1"/>
    <property type="molecule type" value="Genomic_DNA"/>
</dbReference>
<gene>
    <name evidence="3" type="ORF">Ctob_005150</name>
</gene>
<dbReference type="Gene3D" id="3.40.50.10140">
    <property type="entry name" value="Toll/interleukin-1 receptor homology (TIR) domain"/>
    <property type="match status" value="2"/>
</dbReference>
<dbReference type="Pfam" id="PF13676">
    <property type="entry name" value="TIR_2"/>
    <property type="match status" value="1"/>
</dbReference>
<proteinExistence type="predicted"/>
<dbReference type="InterPro" id="IPR000225">
    <property type="entry name" value="Armadillo"/>
</dbReference>
<protein>
    <submittedName>
        <fullName evidence="3">Tir-containing protein</fullName>
    </submittedName>
</protein>
<feature type="domain" description="TIR" evidence="2">
    <location>
        <begin position="1751"/>
        <end position="1872"/>
    </location>
</feature>
<dbReference type="Gene3D" id="1.25.10.10">
    <property type="entry name" value="Leucine-rich Repeat Variant"/>
    <property type="match status" value="3"/>
</dbReference>
<evidence type="ECO:0000313" key="3">
    <source>
        <dbReference type="EMBL" id="KOO23359.1"/>
    </source>
</evidence>
<accession>A0A0M0J9S8</accession>
<dbReference type="Proteomes" id="UP000037460">
    <property type="component" value="Unassembled WGS sequence"/>
</dbReference>
<comment type="caution">
    <text evidence="3">The sequence shown here is derived from an EMBL/GenBank/DDBJ whole genome shotgun (WGS) entry which is preliminary data.</text>
</comment>
<organism evidence="3 4">
    <name type="scientific">Chrysochromulina tobinii</name>
    <dbReference type="NCBI Taxonomy" id="1460289"/>
    <lineage>
        <taxon>Eukaryota</taxon>
        <taxon>Haptista</taxon>
        <taxon>Haptophyta</taxon>
        <taxon>Prymnesiophyceae</taxon>
        <taxon>Prymnesiales</taxon>
        <taxon>Chrysochromulinaceae</taxon>
        <taxon>Chrysochromulina</taxon>
    </lineage>
</organism>
<evidence type="ECO:0000256" key="1">
    <source>
        <dbReference type="SAM" id="MobiDB-lite"/>
    </source>
</evidence>
<dbReference type="SMART" id="SM00185">
    <property type="entry name" value="ARM"/>
    <property type="match status" value="5"/>
</dbReference>
<sequence length="2768" mass="296129">MNDPLLRRSTTASCCTLLTHLARTDAGAKALKALIDARAVCAVRMVVATSHARAAAMRKGGLMTAVRPWLKALHSMAPAEREATLGLVSDFAAARDVSTETHVLPLVPLIVPMVQSVISGGVSARDASAVAAVKLLVSLSTEQAGLRAVHGAGVLPLLLPLMRAGSAAGEGAYMSEGGALLKRALADAEARPAGVRVVEAVVGMLPAAEGAGFDPFDAAEARFASELLITFVSHQAVAMCEAGVLPRLAKAASEDAFVAPRRLSQLAVEMLASLLQQRPTSNELTPSITRLLVRSADGATAPHAARVALLKDALPALSKEVRRNMAEACIGVLGLRNAPDELQEAAARRLLDEPDRTLRADVLPRWCAALQAEDADASSRTARVLARVEAAEVDAVPSALQCVITALAEAAPAVASDLASVVHAIAGARSQAGYRLLLDGGAVQALLRQLPHEDSSVKVAEALAKLAQTDDGQDELIRAKAAPQLLAAALEAAEDAAAADAIRALAHLAVHADGRAQLSKLAELALKGERALRLLAIAIATSSVCARAVAEPAMRMIEPALASRRPPSTAMLKLLHSVVTSGELKQGEQMANDAGTEAITSAIEGEDPYGIALHYLVDLIAKVDEVRSKVLRLNLLERILLRTLDADSRPQRYQAINLVMVLSRSEDGAAAVVRVEGVVARLARLATDQRDSGQASHADEQLATLLSKLADAATAQAARNVAADERFEPLLRLKPESKALVALVRSDKGRARARRALAHVLATNVGREAECKLLFGLLKPCYEEFRSESEDVGKRLVYLVQRDGVEPIDRVRLLDHIINHPDAAKLKQQLVAAKTFLPALVKDLDEDNVETVSTALLWLNAFPGVAGAIVPLLAAQVVHRTMATFQKPGRDRQCDDAATQLLESLLGTANRESSQTYRSVVEGILSHAARPLLVEELPRRDASRRLVRALVQKIERGASADFRTVASAFCESAGFRQLVAELAKGSHASCAITADDKSGRVAVDVAAASLSEILSAADSAGGDERRRVADAVVALGAVPMLQAQVMDDPLLRRSTTASCCTLLTHLARTDAGAKALKALIDARAVCAVRMVVATSHARAAAMRKGGLMTAVRPWLKALHSMAPAEREATLGLVSDFAAARDVSTETHVLPLVPLIVPMVQSVISGGVSARDASAVAAVKLLVSLSTEQAGLRAVHGAGVLPLLLPLMRAGSAAGEGAYMSEGGALLKRALADAEAHPAGVRVAEAVVGMLPAVEGAGFDPFDAAEARFALRVLEPIVPVQASDAASAMPSLVAVREAGGIARTLAAMRGDEWALTRSLVASAASRVSGLLNDPDGLAVAHDLGALRTLVNALEQCPDVRIFDFLRPLQSFVLAPVHAYRDAILDAGLLPRLAGFLKPGPSHPGFRISSTMVQLLASYGAPAHREAVRSSDALAAILHWRASGRLASNDTTTTISRSTMVSRSSNLVGWFAKCPAAHSILRRAIEELGEDAGGKDEAALKLLTYASAMPEGAAVTVDEGVVPALIKLLESGARSARHAEAAQCLQVLTRMLPKRTAPAAPVCRMKAREALDKREASALGYCCARSLGCLAETASKARSAIRILVARIFEEADGGREITAILTLNLLAVACESPDGARVAFKAGVVAEAVQALSGARDTQLRASALKTLTSVAENSEAARASMRDGNLIDTLVRLLHRSWAVPSAVDAVVMAGKSSAESSHVAANATPRSAFKYSAYLSHDSARDELKRDNVERVGAVKAALAKAGLVPCLVDAERDANDVIRQMEEGIAQSACVIVFLTESYMKKAAGLGSKGDDDNARFEFSQACSPSKGVAKIIPVVMEPQCLAQTSWQPLFLGKLGGKEFIDLARDNDEASGEKHFDDGVSSLISSIKAMPGSLVGGGAATAAQVGSSSTVNEAPADAADDMDRDIEVGKLALALLHTLSRGDVLRQAIQAAKPLDALQYIIEHDAAQRADALLIVSNVYSEVLSQSVGKGHGAAMVQHERVRRLLHDSRIEDELAPRLVEGVRILVSSRIVFEIVVDGSGPSYARIAATAVRNLAAESVLRQRLVHKGVGNSLARMLIEGPLAPHPTSDADLVLAAEALQRCALAITGAAEETDRIRKRLVADGAEDALTSAAELHENEDADTESVQRRRQAAKYALDALQGKLDVQTLPGTGHAQRTLKRQLSTLGTDYSKWDDHQLLSIPRYNTFISHKRSSAQDFARGLHSLIVHHGHSCFIDVENLESLSDLPMVVAGCDVFILVLSDGVFESEFCMQELASAVNAGVEIVLITKEGSRWPNQNGDMVEVFPPPELIKTLEPPECRDAFERRAITHSNEYYAAFSHNLMQTVDKMIKEHRHQYRQGNSPPEGQDTPDRLVLTQRRQLLLARSQSANRRKGSSDTAAVAIVESAVTSPVSLVDAKRLEEAINDLGDDPKLDPRVVAAAKQKLEHARAQSKYTLEEKLAAALERTACEFQFLRAKVLLERDDMFAPKHKSVQEDPELYKMLYLKSAECCQHMFREKVLAVSHRWDRLEEPDPSGAQMKAIKRILRTNPQYEYVWLDYSCAPQGERTPQEKEIFSLTLENMDFLFLGASVLILLDMSYMSRFWTQFEAWMAFQEVDSNGVLRCASEDNRRCMIECIHNANKYTKLQLIEMWSNKTPEEAYNILKSEDVSVTNTKDKELQLPRIQTFKESVQKTWRAAVENGEILSPSRRPRFKSDTETALGEPASPSVKGVLASPQLAPSPSFSTVRFEADSSTEQGVMLIKSV</sequence>
<dbReference type="InterPro" id="IPR016024">
    <property type="entry name" value="ARM-type_fold"/>
</dbReference>
<dbReference type="SUPFAM" id="SSF52200">
    <property type="entry name" value="Toll/Interleukin receptor TIR domain"/>
    <property type="match status" value="2"/>
</dbReference>
<dbReference type="OrthoDB" id="547558at2759"/>